<keyword evidence="1" id="KW-0472">Membrane</keyword>
<sequence length="100" mass="11256">MAPQQHLLFFPFLLVTLLEKIDGLCYWSNKDLMLVTLLFYFFAPSALGMAVLEGESYSLSDYQGSMLPFPESCQVYPLASSYPLFLFCFSPLASFKAPSC</sequence>
<dbReference type="EMBL" id="CALNXK010000096">
    <property type="protein sequence ID" value="CAH3153357.1"/>
    <property type="molecule type" value="Genomic_DNA"/>
</dbReference>
<keyword evidence="4" id="KW-1185">Reference proteome</keyword>
<organism evidence="3 4">
    <name type="scientific">Porites lobata</name>
    <dbReference type="NCBI Taxonomy" id="104759"/>
    <lineage>
        <taxon>Eukaryota</taxon>
        <taxon>Metazoa</taxon>
        <taxon>Cnidaria</taxon>
        <taxon>Anthozoa</taxon>
        <taxon>Hexacorallia</taxon>
        <taxon>Scleractinia</taxon>
        <taxon>Fungiina</taxon>
        <taxon>Poritidae</taxon>
        <taxon>Porites</taxon>
    </lineage>
</organism>
<keyword evidence="1" id="KW-0812">Transmembrane</keyword>
<evidence type="ECO:0000256" key="2">
    <source>
        <dbReference type="SAM" id="SignalP"/>
    </source>
</evidence>
<comment type="caution">
    <text evidence="3">The sequence shown here is derived from an EMBL/GenBank/DDBJ whole genome shotgun (WGS) entry which is preliminary data.</text>
</comment>
<dbReference type="Proteomes" id="UP001159405">
    <property type="component" value="Unassembled WGS sequence"/>
</dbReference>
<reference evidence="3 4" key="1">
    <citation type="submission" date="2022-05" db="EMBL/GenBank/DDBJ databases">
        <authorList>
            <consortium name="Genoscope - CEA"/>
            <person name="William W."/>
        </authorList>
    </citation>
    <scope>NUCLEOTIDE SEQUENCE [LARGE SCALE GENOMIC DNA]</scope>
</reference>
<feature type="signal peptide" evidence="2">
    <location>
        <begin position="1"/>
        <end position="23"/>
    </location>
</feature>
<evidence type="ECO:0000256" key="1">
    <source>
        <dbReference type="SAM" id="Phobius"/>
    </source>
</evidence>
<evidence type="ECO:0000313" key="3">
    <source>
        <dbReference type="EMBL" id="CAH3153357.1"/>
    </source>
</evidence>
<name>A0ABN8PYB1_9CNID</name>
<evidence type="ECO:0008006" key="5">
    <source>
        <dbReference type="Google" id="ProtNLM"/>
    </source>
</evidence>
<keyword evidence="2" id="KW-0732">Signal</keyword>
<feature type="transmembrane region" description="Helical" evidence="1">
    <location>
        <begin position="33"/>
        <end position="52"/>
    </location>
</feature>
<proteinExistence type="predicted"/>
<keyword evidence="1" id="KW-1133">Transmembrane helix</keyword>
<accession>A0ABN8PYB1</accession>
<protein>
    <recommendedName>
        <fullName evidence="5">NADH dehydrogenase subunit 1</fullName>
    </recommendedName>
</protein>
<evidence type="ECO:0000313" key="4">
    <source>
        <dbReference type="Proteomes" id="UP001159405"/>
    </source>
</evidence>
<gene>
    <name evidence="3" type="ORF">PLOB_00049545</name>
</gene>
<feature type="chain" id="PRO_5047199594" description="NADH dehydrogenase subunit 1" evidence="2">
    <location>
        <begin position="24"/>
        <end position="100"/>
    </location>
</feature>